<dbReference type="SMART" id="SM00860">
    <property type="entry name" value="SMI1_KNR4"/>
    <property type="match status" value="1"/>
</dbReference>
<dbReference type="Gene3D" id="3.40.1580.10">
    <property type="entry name" value="SMI1/KNR4-like"/>
    <property type="match status" value="1"/>
</dbReference>
<sequence length="152" mass="17528">MTRFDEIDQLLKQADAFIAGGQSAEMIAAAQARLGVTFSASFRAYLLKWGNLSFNGYKYYGLTRNADFDHASIPNCVWFTLRKRVQVGLPESLVVFRSENDEEYYCLETAQTRDDECPVVIWDNIAREISQTLNLSFIDYLREELGEWLDEM</sequence>
<feature type="domain" description="Knr4/Smi1-like" evidence="1">
    <location>
        <begin position="21"/>
        <end position="151"/>
    </location>
</feature>
<name>A0A518FQ44_9PLAN</name>
<dbReference type="EMBL" id="CP036317">
    <property type="protein sequence ID" value="QDV18395.1"/>
    <property type="molecule type" value="Genomic_DNA"/>
</dbReference>
<dbReference type="InterPro" id="IPR037883">
    <property type="entry name" value="Knr4/Smi1-like_sf"/>
</dbReference>
<dbReference type="Proteomes" id="UP000320839">
    <property type="component" value="Chromosome"/>
</dbReference>
<evidence type="ECO:0000313" key="3">
    <source>
        <dbReference type="Proteomes" id="UP000320839"/>
    </source>
</evidence>
<gene>
    <name evidence="2" type="primary">yobK</name>
    <name evidence="2" type="ORF">Pan153_30530</name>
</gene>
<dbReference type="InterPro" id="IPR018958">
    <property type="entry name" value="Knr4/Smi1-like_dom"/>
</dbReference>
<dbReference type="SUPFAM" id="SSF160631">
    <property type="entry name" value="SMI1/KNR4-like"/>
    <property type="match status" value="1"/>
</dbReference>
<dbReference type="OrthoDB" id="288998at2"/>
<dbReference type="RefSeq" id="WP_145456658.1">
    <property type="nucleotide sequence ID" value="NZ_CP036317.1"/>
</dbReference>
<evidence type="ECO:0000313" key="2">
    <source>
        <dbReference type="EMBL" id="QDV18395.1"/>
    </source>
</evidence>
<proteinExistence type="predicted"/>
<dbReference type="Pfam" id="PF14567">
    <property type="entry name" value="SUKH_5"/>
    <property type="match status" value="1"/>
</dbReference>
<accession>A0A518FQ44</accession>
<evidence type="ECO:0000259" key="1">
    <source>
        <dbReference type="SMART" id="SM00860"/>
    </source>
</evidence>
<protein>
    <submittedName>
        <fullName evidence="2">Antitoxin YobK</fullName>
    </submittedName>
</protein>
<organism evidence="2 3">
    <name type="scientific">Gimesia panareensis</name>
    <dbReference type="NCBI Taxonomy" id="2527978"/>
    <lineage>
        <taxon>Bacteria</taxon>
        <taxon>Pseudomonadati</taxon>
        <taxon>Planctomycetota</taxon>
        <taxon>Planctomycetia</taxon>
        <taxon>Planctomycetales</taxon>
        <taxon>Planctomycetaceae</taxon>
        <taxon>Gimesia</taxon>
    </lineage>
</organism>
<dbReference type="AlphaFoldDB" id="A0A518FQ44"/>
<reference evidence="2 3" key="1">
    <citation type="submission" date="2019-02" db="EMBL/GenBank/DDBJ databases">
        <title>Deep-cultivation of Planctomycetes and their phenomic and genomic characterization uncovers novel biology.</title>
        <authorList>
            <person name="Wiegand S."/>
            <person name="Jogler M."/>
            <person name="Boedeker C."/>
            <person name="Pinto D."/>
            <person name="Vollmers J."/>
            <person name="Rivas-Marin E."/>
            <person name="Kohn T."/>
            <person name="Peeters S.H."/>
            <person name="Heuer A."/>
            <person name="Rast P."/>
            <person name="Oberbeckmann S."/>
            <person name="Bunk B."/>
            <person name="Jeske O."/>
            <person name="Meyerdierks A."/>
            <person name="Storesund J.E."/>
            <person name="Kallscheuer N."/>
            <person name="Luecker S."/>
            <person name="Lage O.M."/>
            <person name="Pohl T."/>
            <person name="Merkel B.J."/>
            <person name="Hornburger P."/>
            <person name="Mueller R.-W."/>
            <person name="Bruemmer F."/>
            <person name="Labrenz M."/>
            <person name="Spormann A.M."/>
            <person name="Op den Camp H."/>
            <person name="Overmann J."/>
            <person name="Amann R."/>
            <person name="Jetten M.S.M."/>
            <person name="Mascher T."/>
            <person name="Medema M.H."/>
            <person name="Devos D.P."/>
            <person name="Kaster A.-K."/>
            <person name="Ovreas L."/>
            <person name="Rohde M."/>
            <person name="Galperin M.Y."/>
            <person name="Jogler C."/>
        </authorList>
    </citation>
    <scope>NUCLEOTIDE SEQUENCE [LARGE SCALE GENOMIC DNA]</scope>
    <source>
        <strain evidence="2 3">Pan153</strain>
    </source>
</reference>